<dbReference type="PROSITE" id="PS50005">
    <property type="entry name" value="TPR"/>
    <property type="match status" value="2"/>
</dbReference>
<accession>A0A1V9Z1Y7</accession>
<dbReference type="InterPro" id="IPR029044">
    <property type="entry name" value="Nucleotide-diphossugar_trans"/>
</dbReference>
<proteinExistence type="predicted"/>
<dbReference type="InterPro" id="IPR011990">
    <property type="entry name" value="TPR-like_helical_dom_sf"/>
</dbReference>
<dbReference type="PANTHER" id="PTHR44809:SF1">
    <property type="entry name" value="PROTEIN O-MANNOSYL-TRANSFERASE TMTC1"/>
    <property type="match status" value="1"/>
</dbReference>
<dbReference type="Proteomes" id="UP000243579">
    <property type="component" value="Unassembled WGS sequence"/>
</dbReference>
<dbReference type="SMART" id="SM00028">
    <property type="entry name" value="TPR"/>
    <property type="match status" value="3"/>
</dbReference>
<dbReference type="AlphaFoldDB" id="A0A1V9Z1Y7"/>
<dbReference type="PANTHER" id="PTHR44809">
    <property type="match status" value="1"/>
</dbReference>
<dbReference type="SUPFAM" id="SSF48452">
    <property type="entry name" value="TPR-like"/>
    <property type="match status" value="1"/>
</dbReference>
<dbReference type="OrthoDB" id="1658288at2759"/>
<evidence type="ECO:0000313" key="2">
    <source>
        <dbReference type="EMBL" id="OQR91927.1"/>
    </source>
</evidence>
<comment type="caution">
    <text evidence="2">The sequence shown here is derived from an EMBL/GenBank/DDBJ whole genome shotgun (WGS) entry which is preliminary data.</text>
</comment>
<evidence type="ECO:0000313" key="3">
    <source>
        <dbReference type="Proteomes" id="UP000243579"/>
    </source>
</evidence>
<gene>
    <name evidence="2" type="ORF">ACHHYP_04200</name>
</gene>
<keyword evidence="1" id="KW-0802">TPR repeat</keyword>
<sequence>MNQTNDTDEATTDARWHNRLGRLLSSSAKYAAAVPHFEEALRLQPTYAAAHFNLGSALVFQRRQANDDAVCRALDHFRLALVHQPHFPDAHVNLAAQLYARGDYEVALEHALAAVTQDPGNAHGFYNLNTIYRALGQQGLAVQLCWERVRALVGTNVGTSAPPPPQPQPPPTSLSVVCVKWGTKYGPEYVNRLLSGVRRHLRRDFQFHCFTEAPHGLASDVLVHPLREGFTGWWNKAQLFAADSPVHGRVVYIDLDTVVVGDLTALFSYTGNFGTLATDDMHNERRAGGINSSVMIWTAGTCSDIFELLHQHWKAVAQCIYKFDHWLEMVLCEHPVDFLQELYPGHIVEYMQSCQTTCPADARVVCFPLEPKPHAASAPWIRDYWI</sequence>
<dbReference type="Pfam" id="PF13432">
    <property type="entry name" value="TPR_16"/>
    <property type="match status" value="2"/>
</dbReference>
<evidence type="ECO:0000256" key="1">
    <source>
        <dbReference type="PROSITE-ProRule" id="PRU00339"/>
    </source>
</evidence>
<organism evidence="2 3">
    <name type="scientific">Achlya hypogyna</name>
    <name type="common">Oomycete</name>
    <name type="synonym">Protoachlya hypogyna</name>
    <dbReference type="NCBI Taxonomy" id="1202772"/>
    <lineage>
        <taxon>Eukaryota</taxon>
        <taxon>Sar</taxon>
        <taxon>Stramenopiles</taxon>
        <taxon>Oomycota</taxon>
        <taxon>Saprolegniomycetes</taxon>
        <taxon>Saprolegniales</taxon>
        <taxon>Achlyaceae</taxon>
        <taxon>Achlya</taxon>
    </lineage>
</organism>
<dbReference type="InterPro" id="IPR052943">
    <property type="entry name" value="TMTC_O-mannosyl-trnsfr"/>
</dbReference>
<reference evidence="2 3" key="1">
    <citation type="journal article" date="2014" name="Genome Biol. Evol.">
        <title>The secreted proteins of Achlya hypogyna and Thraustotheca clavata identify the ancestral oomycete secretome and reveal gene acquisitions by horizontal gene transfer.</title>
        <authorList>
            <person name="Misner I."/>
            <person name="Blouin N."/>
            <person name="Leonard G."/>
            <person name="Richards T.A."/>
            <person name="Lane C.E."/>
        </authorList>
    </citation>
    <scope>NUCLEOTIDE SEQUENCE [LARGE SCALE GENOMIC DNA]</scope>
    <source>
        <strain evidence="2 3">ATCC 48635</strain>
    </source>
</reference>
<dbReference type="Gene3D" id="3.90.550.10">
    <property type="entry name" value="Spore Coat Polysaccharide Biosynthesis Protein SpsA, Chain A"/>
    <property type="match status" value="1"/>
</dbReference>
<dbReference type="Gene3D" id="1.25.40.10">
    <property type="entry name" value="Tetratricopeptide repeat domain"/>
    <property type="match status" value="2"/>
</dbReference>
<dbReference type="STRING" id="1202772.A0A1V9Z1Y7"/>
<dbReference type="EMBL" id="JNBR01000491">
    <property type="protein sequence ID" value="OQR91927.1"/>
    <property type="molecule type" value="Genomic_DNA"/>
</dbReference>
<dbReference type="SUPFAM" id="SSF53448">
    <property type="entry name" value="Nucleotide-diphospho-sugar transferases"/>
    <property type="match status" value="1"/>
</dbReference>
<keyword evidence="3" id="KW-1185">Reference proteome</keyword>
<name>A0A1V9Z1Y7_ACHHY</name>
<protein>
    <submittedName>
        <fullName evidence="2">Uncharacterized protein</fullName>
    </submittedName>
</protein>
<feature type="repeat" description="TPR" evidence="1">
    <location>
        <begin position="14"/>
        <end position="47"/>
    </location>
</feature>
<dbReference type="InterPro" id="IPR019734">
    <property type="entry name" value="TPR_rpt"/>
</dbReference>
<feature type="repeat" description="TPR" evidence="1">
    <location>
        <begin position="88"/>
        <end position="121"/>
    </location>
</feature>